<dbReference type="GO" id="GO:0005524">
    <property type="term" value="F:ATP binding"/>
    <property type="evidence" value="ECO:0007669"/>
    <property type="project" value="UniProtKB-KW"/>
</dbReference>
<proteinExistence type="inferred from homology"/>
<keyword evidence="2" id="KW-0547">Nucleotide-binding</keyword>
<dbReference type="GO" id="GO:0006310">
    <property type="term" value="P:DNA recombination"/>
    <property type="evidence" value="ECO:0007669"/>
    <property type="project" value="UniProtKB-KW"/>
</dbReference>
<dbReference type="Gene3D" id="3.40.50.300">
    <property type="entry name" value="P-loop containing nucleotide triphosphate hydrolases"/>
    <property type="match status" value="1"/>
</dbReference>
<dbReference type="InterPro" id="IPR020587">
    <property type="entry name" value="RecA_monomer-monomer_interface"/>
</dbReference>
<evidence type="ECO:0000313" key="7">
    <source>
        <dbReference type="Proteomes" id="UP001432109"/>
    </source>
</evidence>
<evidence type="ECO:0000256" key="3">
    <source>
        <dbReference type="ARBA" id="ARBA00022840"/>
    </source>
</evidence>
<sequence length="412" mass="45879">MVRAKKGKEVDVSDLNTIDLGKELGLTLLSDSNTANISNIVPTMIPQYDRILGGGIPLGRLTECYGLNASGKSTLAVHISKVATQLGVITIWIDVEGTADNNRMEQLGVDTSKLFSIQAGVGRLKNKAELTVETVGEELEYWINTFNEKAPGVPLLFIWDSLAQTPSQVEMDMEYGSQRMGVKSKSVTQLVNKVTPLLNDTNTGLIVINQARDDMDAGMYGDKIKSTGGRAFEHSASLRIKVNKGAQIKQSSEFTGKDEYHGHSMRIETKKSKLSRPGQKAEADLLSEWVIDTGEALNGLDSEYVIYNEAVNRGLITKGQWRNYITLNGEELKLRDKEWIPLLKDNFELYLELFSRTYAKNFPNSYAPLSNTKVDITQLDEFKALKDYYKELEKEEGNEGLTKGESEEKDSE</sequence>
<dbReference type="PRINTS" id="PR00142">
    <property type="entry name" value="RECA"/>
</dbReference>
<dbReference type="PROSITE" id="PS50163">
    <property type="entry name" value="RECA_3"/>
    <property type="match status" value="1"/>
</dbReference>
<dbReference type="Pfam" id="PF00154">
    <property type="entry name" value="RecA_N"/>
    <property type="match status" value="1"/>
</dbReference>
<dbReference type="PANTHER" id="PTHR45900:SF1">
    <property type="entry name" value="MITOCHONDRIAL DNA REPAIR PROTEIN RECA HOMOLOG-RELATED"/>
    <property type="match status" value="1"/>
</dbReference>
<dbReference type="SUPFAM" id="SSF52540">
    <property type="entry name" value="P-loop containing nucleoside triphosphate hydrolases"/>
    <property type="match status" value="1"/>
</dbReference>
<evidence type="ECO:0000256" key="4">
    <source>
        <dbReference type="ARBA" id="ARBA00023172"/>
    </source>
</evidence>
<evidence type="ECO:0000256" key="1">
    <source>
        <dbReference type="ARBA" id="ARBA00009391"/>
    </source>
</evidence>
<dbReference type="InterPro" id="IPR027417">
    <property type="entry name" value="P-loop_NTPase"/>
</dbReference>
<reference evidence="6" key="1">
    <citation type="submission" date="2023-12" db="EMBL/GenBank/DDBJ databases">
        <title>Isolation and Characterisation of Novel Lytic Bacteriophages for therapeutic applications in Prosthetic Joint Infections.</title>
        <authorList>
            <person name="Burton N."/>
            <person name="Melo L.D.R."/>
            <person name="Pearce B."/>
            <person name="Tadesse M.D."/>
            <person name="Vryonis E."/>
            <person name="Sagona A."/>
        </authorList>
    </citation>
    <scope>NUCLEOTIDE SEQUENCE</scope>
</reference>
<dbReference type="GO" id="GO:0006281">
    <property type="term" value="P:DNA repair"/>
    <property type="evidence" value="ECO:0007669"/>
    <property type="project" value="InterPro"/>
</dbReference>
<dbReference type="Proteomes" id="UP001432109">
    <property type="component" value="Segment"/>
</dbReference>
<dbReference type="GO" id="GO:0008094">
    <property type="term" value="F:ATP-dependent activity, acting on DNA"/>
    <property type="evidence" value="ECO:0007669"/>
    <property type="project" value="InterPro"/>
</dbReference>
<gene>
    <name evidence="6" type="ORF">CF5_0144</name>
</gene>
<keyword evidence="4" id="KW-0233">DNA recombination</keyword>
<evidence type="ECO:0000259" key="5">
    <source>
        <dbReference type="PROSITE" id="PS50163"/>
    </source>
</evidence>
<dbReference type="GO" id="GO:0003697">
    <property type="term" value="F:single-stranded DNA binding"/>
    <property type="evidence" value="ECO:0007669"/>
    <property type="project" value="InterPro"/>
</dbReference>
<dbReference type="EMBL" id="PP034390">
    <property type="protein sequence ID" value="WRW34617.1"/>
    <property type="molecule type" value="Genomic_DNA"/>
</dbReference>
<comment type="similarity">
    <text evidence="1">Belongs to the RecA family.</text>
</comment>
<dbReference type="PANTHER" id="PTHR45900">
    <property type="entry name" value="RECA"/>
    <property type="match status" value="1"/>
</dbReference>
<keyword evidence="3" id="KW-0067">ATP-binding</keyword>
<name>A0AAX4J6S3_9CAUD</name>
<evidence type="ECO:0000256" key="2">
    <source>
        <dbReference type="ARBA" id="ARBA00022741"/>
    </source>
</evidence>
<dbReference type="InterPro" id="IPR013765">
    <property type="entry name" value="DNA_recomb/repair_RecA"/>
</dbReference>
<accession>A0AAX4J6S3</accession>
<organism evidence="6 7">
    <name type="scientific">Staphylococcus phage CF5</name>
    <dbReference type="NCBI Taxonomy" id="3113739"/>
    <lineage>
        <taxon>Viruses</taxon>
        <taxon>Duplodnaviria</taxon>
        <taxon>Heunggongvirae</taxon>
        <taxon>Uroviricota</taxon>
        <taxon>Caudoviricetes</taxon>
        <taxon>Herelleviridae</taxon>
        <taxon>Twortvirinae</taxon>
        <taxon>Silviavirus</taxon>
    </lineage>
</organism>
<evidence type="ECO:0000313" key="6">
    <source>
        <dbReference type="EMBL" id="WRW34617.1"/>
    </source>
</evidence>
<protein>
    <submittedName>
        <fullName evidence="6">UvsX-like recombinase</fullName>
    </submittedName>
</protein>
<feature type="domain" description="RecA family profile 2" evidence="5">
    <location>
        <begin position="217"/>
        <end position="294"/>
    </location>
</feature>
<dbReference type="InterPro" id="IPR049428">
    <property type="entry name" value="RecA-like_N"/>
</dbReference>